<dbReference type="AlphaFoldDB" id="A0AAD2CDK6"/>
<accession>A0AAD2CDK6</accession>
<dbReference type="Proteomes" id="UP001295423">
    <property type="component" value="Unassembled WGS sequence"/>
</dbReference>
<proteinExistence type="predicted"/>
<gene>
    <name evidence="2" type="ORF">CYCCA115_LOCUS870</name>
</gene>
<comment type="caution">
    <text evidence="2">The sequence shown here is derived from an EMBL/GenBank/DDBJ whole genome shotgun (WGS) entry which is preliminary data.</text>
</comment>
<evidence type="ECO:0000313" key="2">
    <source>
        <dbReference type="EMBL" id="CAJ1920065.1"/>
    </source>
</evidence>
<sequence length="251" mass="28181">MNVVKKFVGRKRDEASANSRISKRGGHCYRPSKLVTSTIFDNDDIFSAVANALIYKHEEEELSVRDAINATIFTSTEREAFLESIDLRNANMYLHQDEELENATPVGELAKKVRTIFSPELQSMWRESTLEREGVFENTDQYYEKPSAESGGGNIPTPLKTPKNLHLSPVQTSVSKGNVLSAKSSGRQRRRSFFPDTSDHARCRARIRIDFKLRNAADAQPVSSLQLDGFSNPEPLREYIPPSSPLCSVSN</sequence>
<reference evidence="2" key="1">
    <citation type="submission" date="2023-08" db="EMBL/GenBank/DDBJ databases">
        <authorList>
            <person name="Audoor S."/>
            <person name="Bilcke G."/>
        </authorList>
    </citation>
    <scope>NUCLEOTIDE SEQUENCE</scope>
</reference>
<keyword evidence="3" id="KW-1185">Reference proteome</keyword>
<feature type="region of interest" description="Disordered" evidence="1">
    <location>
        <begin position="143"/>
        <end position="197"/>
    </location>
</feature>
<evidence type="ECO:0000256" key="1">
    <source>
        <dbReference type="SAM" id="MobiDB-lite"/>
    </source>
</evidence>
<name>A0AAD2CDK6_9STRA</name>
<dbReference type="EMBL" id="CAKOGP040000002">
    <property type="protein sequence ID" value="CAJ1920065.1"/>
    <property type="molecule type" value="Genomic_DNA"/>
</dbReference>
<organism evidence="2 3">
    <name type="scientific">Cylindrotheca closterium</name>
    <dbReference type="NCBI Taxonomy" id="2856"/>
    <lineage>
        <taxon>Eukaryota</taxon>
        <taxon>Sar</taxon>
        <taxon>Stramenopiles</taxon>
        <taxon>Ochrophyta</taxon>
        <taxon>Bacillariophyta</taxon>
        <taxon>Bacillariophyceae</taxon>
        <taxon>Bacillariophycidae</taxon>
        <taxon>Bacillariales</taxon>
        <taxon>Bacillariaceae</taxon>
        <taxon>Cylindrotheca</taxon>
    </lineage>
</organism>
<feature type="compositionally biased region" description="Polar residues" evidence="1">
    <location>
        <begin position="169"/>
        <end position="185"/>
    </location>
</feature>
<protein>
    <submittedName>
        <fullName evidence="2">Uncharacterized protein</fullName>
    </submittedName>
</protein>
<feature type="region of interest" description="Disordered" evidence="1">
    <location>
        <begin position="222"/>
        <end position="251"/>
    </location>
</feature>
<evidence type="ECO:0000313" key="3">
    <source>
        <dbReference type="Proteomes" id="UP001295423"/>
    </source>
</evidence>